<reference evidence="1 2" key="1">
    <citation type="submission" date="2016-06" db="EMBL/GenBank/DDBJ databases">
        <title>Respiratory ammonification of nitrate coupled to the oxidation of elemental sulfur in deep-sea autotrophic thermophilic bacteria.</title>
        <authorList>
            <person name="Slobodkina G.B."/>
            <person name="Mardanov A.V."/>
            <person name="Ravin N.V."/>
            <person name="Frolova A.A."/>
            <person name="Viryasiv M.B."/>
            <person name="Chernyh N.A."/>
            <person name="Bonch-Osmolovskaya E.A."/>
            <person name="Slobodkin A.I."/>
        </authorList>
    </citation>
    <scope>NUCLEOTIDE SEQUENCE [LARGE SCALE GENOMIC DNA]</scope>
    <source>
        <strain evidence="1 2">S69</strain>
    </source>
</reference>
<dbReference type="STRING" id="1156395.DBT_0639"/>
<sequence>MPLSLYSLLIRKGELVRELQGVNTFKPSCVPLRNIYIQRKNYP</sequence>
<accession>A0A1B9F8B7</accession>
<dbReference type="Proteomes" id="UP000093080">
    <property type="component" value="Unassembled WGS sequence"/>
</dbReference>
<keyword evidence="2" id="KW-1185">Reference proteome</keyword>
<comment type="caution">
    <text evidence="1">The sequence shown here is derived from an EMBL/GenBank/DDBJ whole genome shotgun (WGS) entry which is preliminary data.</text>
</comment>
<evidence type="ECO:0000313" key="1">
    <source>
        <dbReference type="EMBL" id="OCC16177.1"/>
    </source>
</evidence>
<protein>
    <submittedName>
        <fullName evidence="1">Uncharacterized protein</fullName>
    </submittedName>
</protein>
<dbReference type="EMBL" id="MAGO01000002">
    <property type="protein sequence ID" value="OCC16177.1"/>
    <property type="molecule type" value="Genomic_DNA"/>
</dbReference>
<evidence type="ECO:0000313" key="2">
    <source>
        <dbReference type="Proteomes" id="UP000093080"/>
    </source>
</evidence>
<organism evidence="1 2">
    <name type="scientific">Dissulfuribacter thermophilus</name>
    <dbReference type="NCBI Taxonomy" id="1156395"/>
    <lineage>
        <taxon>Bacteria</taxon>
        <taxon>Pseudomonadati</taxon>
        <taxon>Thermodesulfobacteriota</taxon>
        <taxon>Dissulfuribacteria</taxon>
        <taxon>Dissulfuribacterales</taxon>
        <taxon>Dissulfuribacteraceae</taxon>
        <taxon>Dissulfuribacter</taxon>
    </lineage>
</organism>
<proteinExistence type="predicted"/>
<gene>
    <name evidence="1" type="ORF">DBT_0639</name>
</gene>
<dbReference type="AlphaFoldDB" id="A0A1B9F8B7"/>
<name>A0A1B9F8B7_9BACT</name>